<feature type="transmembrane region" description="Helical" evidence="2">
    <location>
        <begin position="155"/>
        <end position="173"/>
    </location>
</feature>
<feature type="transmembrane region" description="Helical" evidence="2">
    <location>
        <begin position="81"/>
        <end position="98"/>
    </location>
</feature>
<keyword evidence="4" id="KW-1185">Reference proteome</keyword>
<dbReference type="EMBL" id="JADBGF010000002">
    <property type="protein sequence ID" value="MBE1603060.1"/>
    <property type="molecule type" value="Genomic_DNA"/>
</dbReference>
<feature type="region of interest" description="Disordered" evidence="1">
    <location>
        <begin position="1"/>
        <end position="38"/>
    </location>
</feature>
<accession>A0A8I0PIV7</accession>
<gene>
    <name evidence="3" type="ORF">H4687_009289</name>
</gene>
<feature type="region of interest" description="Disordered" evidence="1">
    <location>
        <begin position="249"/>
        <end position="269"/>
    </location>
</feature>
<name>A0A8I0PIV7_9ACTN</name>
<dbReference type="GeneID" id="86833576"/>
<reference evidence="3 4" key="1">
    <citation type="submission" date="2020-10" db="EMBL/GenBank/DDBJ databases">
        <title>Sequencing the genomes of 1000 actinobacteria strains.</title>
        <authorList>
            <person name="Klenk H.-P."/>
        </authorList>
    </citation>
    <scope>NUCLEOTIDE SEQUENCE [LARGE SCALE GENOMIC DNA]</scope>
    <source>
        <strain evidence="3 4">DSM 41803</strain>
    </source>
</reference>
<dbReference type="Proteomes" id="UP000629287">
    <property type="component" value="Unassembled WGS sequence"/>
</dbReference>
<evidence type="ECO:0000256" key="2">
    <source>
        <dbReference type="SAM" id="Phobius"/>
    </source>
</evidence>
<organism evidence="3 4">
    <name type="scientific">Streptomyces stelliscabiei</name>
    <dbReference type="NCBI Taxonomy" id="146820"/>
    <lineage>
        <taxon>Bacteria</taxon>
        <taxon>Bacillati</taxon>
        <taxon>Actinomycetota</taxon>
        <taxon>Actinomycetes</taxon>
        <taxon>Kitasatosporales</taxon>
        <taxon>Streptomycetaceae</taxon>
        <taxon>Streptomyces</taxon>
    </lineage>
</organism>
<dbReference type="AlphaFoldDB" id="A0A8I0PIV7"/>
<evidence type="ECO:0000313" key="3">
    <source>
        <dbReference type="EMBL" id="MBE1603060.1"/>
    </source>
</evidence>
<dbReference type="OrthoDB" id="4153780at2"/>
<keyword evidence="2" id="KW-0812">Transmembrane</keyword>
<protein>
    <submittedName>
        <fullName evidence="3">Uncharacterized protein</fullName>
    </submittedName>
</protein>
<dbReference type="RefSeq" id="WP_046914984.1">
    <property type="nucleotide sequence ID" value="NZ_JADBGF010000002.1"/>
</dbReference>
<evidence type="ECO:0000313" key="4">
    <source>
        <dbReference type="Proteomes" id="UP000629287"/>
    </source>
</evidence>
<keyword evidence="2" id="KW-1133">Transmembrane helix</keyword>
<sequence length="269" mass="29115">MQSDDKPVNGQPSPNSPSFFDLFDQTPEPPVTGRDKAPGAKRFARLREAWDASWEQGGFLYERWEEVFQARQVGWHKMANWIKAVLILAGVCAFIVLLDTAGDIVSAVADRLVTATPTTQAAAETSNGFWAVIDNPIRSYIARHTGPGLAVSGSAVYAFWQLTGLFGLIGGFAGSTGARITWTLWGTASVGAVWSASPDDGRTIATGIAVLLWTMASTVALRGLGLRPVIHTGFQPQIDIRPEIHIPPQPVPVHDGLDDEPDNVHRLQH</sequence>
<evidence type="ECO:0000256" key="1">
    <source>
        <dbReference type="SAM" id="MobiDB-lite"/>
    </source>
</evidence>
<comment type="caution">
    <text evidence="3">The sequence shown here is derived from an EMBL/GenBank/DDBJ whole genome shotgun (WGS) entry which is preliminary data.</text>
</comment>
<proteinExistence type="predicted"/>
<keyword evidence="2" id="KW-0472">Membrane</keyword>